<reference evidence="1" key="1">
    <citation type="submission" date="2020-07" db="EMBL/GenBank/DDBJ databases">
        <title>Multicomponent nature underlies the extraordinary mechanical properties of spider dragline silk.</title>
        <authorList>
            <person name="Kono N."/>
            <person name="Nakamura H."/>
            <person name="Mori M."/>
            <person name="Yoshida Y."/>
            <person name="Ohtoshi R."/>
            <person name="Malay A.D."/>
            <person name="Moran D.A.P."/>
            <person name="Tomita M."/>
            <person name="Numata K."/>
            <person name="Arakawa K."/>
        </authorList>
    </citation>
    <scope>NUCLEOTIDE SEQUENCE</scope>
</reference>
<dbReference type="OrthoDB" id="6505565at2759"/>
<dbReference type="Proteomes" id="UP000887116">
    <property type="component" value="Unassembled WGS sequence"/>
</dbReference>
<evidence type="ECO:0008006" key="3">
    <source>
        <dbReference type="Google" id="ProtNLM"/>
    </source>
</evidence>
<name>A0A8X6G8F4_TRICU</name>
<proteinExistence type="predicted"/>
<evidence type="ECO:0000313" key="1">
    <source>
        <dbReference type="EMBL" id="GFQ96644.1"/>
    </source>
</evidence>
<comment type="caution">
    <text evidence="1">The sequence shown here is derived from an EMBL/GenBank/DDBJ whole genome shotgun (WGS) entry which is preliminary data.</text>
</comment>
<evidence type="ECO:0000313" key="2">
    <source>
        <dbReference type="Proteomes" id="UP000887116"/>
    </source>
</evidence>
<gene>
    <name evidence="1" type="ORF">TNCT_582881</name>
</gene>
<protein>
    <recommendedName>
        <fullName evidence="3">CCHC-type domain-containing protein</fullName>
    </recommendedName>
</protein>
<dbReference type="EMBL" id="BMAO01014715">
    <property type="protein sequence ID" value="GFQ96644.1"/>
    <property type="molecule type" value="Genomic_DNA"/>
</dbReference>
<dbReference type="AlphaFoldDB" id="A0A8X6G8F4"/>
<sequence>MKSKSSNNWVISVNPYLYPVIEDHGHLYLNFERVRIETFISVMQCSTCGSLGHTRNHCSNTQACFRCSSSDDHDRTFCNSRCINCTTQNARFRSGFSENHGCREKNCPIQFRKRTIDRTDYGR</sequence>
<organism evidence="1 2">
    <name type="scientific">Trichonephila clavata</name>
    <name type="common">Joro spider</name>
    <name type="synonym">Nephila clavata</name>
    <dbReference type="NCBI Taxonomy" id="2740835"/>
    <lineage>
        <taxon>Eukaryota</taxon>
        <taxon>Metazoa</taxon>
        <taxon>Ecdysozoa</taxon>
        <taxon>Arthropoda</taxon>
        <taxon>Chelicerata</taxon>
        <taxon>Arachnida</taxon>
        <taxon>Araneae</taxon>
        <taxon>Araneomorphae</taxon>
        <taxon>Entelegynae</taxon>
        <taxon>Araneoidea</taxon>
        <taxon>Nephilidae</taxon>
        <taxon>Trichonephila</taxon>
    </lineage>
</organism>
<keyword evidence="2" id="KW-1185">Reference proteome</keyword>
<accession>A0A8X6G8F4</accession>